<dbReference type="Gene3D" id="3.40.50.300">
    <property type="entry name" value="P-loop containing nucleotide triphosphate hydrolases"/>
    <property type="match status" value="1"/>
</dbReference>
<evidence type="ECO:0000256" key="2">
    <source>
        <dbReference type="ARBA" id="ARBA00022741"/>
    </source>
</evidence>
<dbReference type="EMBL" id="JBHMAF010000187">
    <property type="protein sequence ID" value="MFB9761021.1"/>
    <property type="molecule type" value="Genomic_DNA"/>
</dbReference>
<protein>
    <submittedName>
        <fullName evidence="5">ABC transporter ATP-binding protein</fullName>
    </submittedName>
</protein>
<dbReference type="PROSITE" id="PS50893">
    <property type="entry name" value="ABC_TRANSPORTER_2"/>
    <property type="match status" value="1"/>
</dbReference>
<sequence>MSSVLQFHNVSFSYPEDGKNVLEELDLTIQKGEFVSLVGPSGSGKSTILRLVTGLEKVQQGKVMINGESIQPRDGAVGYMPQQDLLLPWRTIEENAALPLECRGMKQREAYAKVREYLPIFGLGGYERKRPKDLSGGMRQRVSFLRTFLTGADVLLLDEPFSALDAITKVNMQEWLYDQWRKWEKTIVFITHDVEEALFLSNRVLVVTEQPICFLTELTVPLGKERTRRDLARPELLELKDELIGMLKGKVPV</sequence>
<dbReference type="InterPro" id="IPR050166">
    <property type="entry name" value="ABC_transporter_ATP-bind"/>
</dbReference>
<dbReference type="PANTHER" id="PTHR42788:SF2">
    <property type="entry name" value="ABC TRANSPORTER ATP-BINDING PROTEIN"/>
    <property type="match status" value="1"/>
</dbReference>
<gene>
    <name evidence="5" type="ORF">ACFFMS_22475</name>
</gene>
<dbReference type="InterPro" id="IPR003593">
    <property type="entry name" value="AAA+_ATPase"/>
</dbReference>
<evidence type="ECO:0000313" key="5">
    <source>
        <dbReference type="EMBL" id="MFB9761021.1"/>
    </source>
</evidence>
<keyword evidence="6" id="KW-1185">Reference proteome</keyword>
<dbReference type="GO" id="GO:0005524">
    <property type="term" value="F:ATP binding"/>
    <property type="evidence" value="ECO:0007669"/>
    <property type="project" value="UniProtKB-KW"/>
</dbReference>
<dbReference type="Proteomes" id="UP001589609">
    <property type="component" value="Unassembled WGS sequence"/>
</dbReference>
<evidence type="ECO:0000256" key="1">
    <source>
        <dbReference type="ARBA" id="ARBA00022448"/>
    </source>
</evidence>
<dbReference type="CDD" id="cd03293">
    <property type="entry name" value="ABC_NrtD_SsuB_transporters"/>
    <property type="match status" value="1"/>
</dbReference>
<evidence type="ECO:0000256" key="3">
    <source>
        <dbReference type="ARBA" id="ARBA00022840"/>
    </source>
</evidence>
<name>A0ABV5WL07_9BACI</name>
<evidence type="ECO:0000313" key="6">
    <source>
        <dbReference type="Proteomes" id="UP001589609"/>
    </source>
</evidence>
<dbReference type="Pfam" id="PF00005">
    <property type="entry name" value="ABC_tran"/>
    <property type="match status" value="1"/>
</dbReference>
<dbReference type="InterPro" id="IPR027417">
    <property type="entry name" value="P-loop_NTPase"/>
</dbReference>
<accession>A0ABV5WL07</accession>
<dbReference type="PROSITE" id="PS00211">
    <property type="entry name" value="ABC_TRANSPORTER_1"/>
    <property type="match status" value="1"/>
</dbReference>
<dbReference type="RefSeq" id="WP_379951278.1">
    <property type="nucleotide sequence ID" value="NZ_JBHMAF010000187.1"/>
</dbReference>
<keyword evidence="3 5" id="KW-0067">ATP-binding</keyword>
<reference evidence="5 6" key="1">
    <citation type="submission" date="2024-09" db="EMBL/GenBank/DDBJ databases">
        <authorList>
            <person name="Sun Q."/>
            <person name="Mori K."/>
        </authorList>
    </citation>
    <scope>NUCLEOTIDE SEQUENCE [LARGE SCALE GENOMIC DNA]</scope>
    <source>
        <strain evidence="5 6">JCM 11201</strain>
    </source>
</reference>
<organism evidence="5 6">
    <name type="scientific">Ectobacillus funiculus</name>
    <dbReference type="NCBI Taxonomy" id="137993"/>
    <lineage>
        <taxon>Bacteria</taxon>
        <taxon>Bacillati</taxon>
        <taxon>Bacillota</taxon>
        <taxon>Bacilli</taxon>
        <taxon>Bacillales</taxon>
        <taxon>Bacillaceae</taxon>
        <taxon>Ectobacillus</taxon>
    </lineage>
</organism>
<keyword evidence="2" id="KW-0547">Nucleotide-binding</keyword>
<keyword evidence="1" id="KW-0813">Transport</keyword>
<dbReference type="SUPFAM" id="SSF52540">
    <property type="entry name" value="P-loop containing nucleoside triphosphate hydrolases"/>
    <property type="match status" value="1"/>
</dbReference>
<evidence type="ECO:0000259" key="4">
    <source>
        <dbReference type="PROSITE" id="PS50893"/>
    </source>
</evidence>
<dbReference type="SMART" id="SM00382">
    <property type="entry name" value="AAA"/>
    <property type="match status" value="1"/>
</dbReference>
<feature type="domain" description="ABC transporter" evidence="4">
    <location>
        <begin position="5"/>
        <end position="234"/>
    </location>
</feature>
<dbReference type="PANTHER" id="PTHR42788">
    <property type="entry name" value="TAURINE IMPORT ATP-BINDING PROTEIN-RELATED"/>
    <property type="match status" value="1"/>
</dbReference>
<comment type="caution">
    <text evidence="5">The sequence shown here is derived from an EMBL/GenBank/DDBJ whole genome shotgun (WGS) entry which is preliminary data.</text>
</comment>
<dbReference type="InterPro" id="IPR003439">
    <property type="entry name" value="ABC_transporter-like_ATP-bd"/>
</dbReference>
<proteinExistence type="predicted"/>
<dbReference type="InterPro" id="IPR017871">
    <property type="entry name" value="ABC_transporter-like_CS"/>
</dbReference>